<gene>
    <name evidence="2" type="ORF">DZ858_09875</name>
</gene>
<evidence type="ECO:0000259" key="1">
    <source>
        <dbReference type="Pfam" id="PF18722"/>
    </source>
</evidence>
<dbReference type="RefSeq" id="WP_117159384.1">
    <property type="nucleotide sequence ID" value="NZ_QVID01000001.1"/>
</dbReference>
<dbReference type="EMBL" id="QVID01000001">
    <property type="protein sequence ID" value="RFN60325.1"/>
    <property type="molecule type" value="Genomic_DNA"/>
</dbReference>
<evidence type="ECO:0000313" key="3">
    <source>
        <dbReference type="Proteomes" id="UP000261082"/>
    </source>
</evidence>
<dbReference type="OrthoDB" id="350573at2"/>
<comment type="caution">
    <text evidence="2">The sequence shown here is derived from an EMBL/GenBank/DDBJ whole genome shotgun (WGS) entry which is preliminary data.</text>
</comment>
<dbReference type="AlphaFoldDB" id="A0A3E1QDX5"/>
<proteinExistence type="predicted"/>
<evidence type="ECO:0000313" key="2">
    <source>
        <dbReference type="EMBL" id="RFN60325.1"/>
    </source>
</evidence>
<dbReference type="InterPro" id="IPR041407">
    <property type="entry name" value="MazG_C"/>
</dbReference>
<name>A0A3E1QDX5_9FLAO</name>
<protein>
    <submittedName>
        <fullName evidence="2">Nucleotide pyrophosphohydrolase</fullName>
    </submittedName>
</protein>
<keyword evidence="3" id="KW-1185">Reference proteome</keyword>
<dbReference type="Pfam" id="PF18722">
    <property type="entry name" value="MazG_C"/>
    <property type="match status" value="1"/>
</dbReference>
<dbReference type="GO" id="GO:0016787">
    <property type="term" value="F:hydrolase activity"/>
    <property type="evidence" value="ECO:0007669"/>
    <property type="project" value="UniProtKB-KW"/>
</dbReference>
<feature type="domain" description="MazG C-terminal" evidence="1">
    <location>
        <begin position="5"/>
        <end position="188"/>
    </location>
</feature>
<sequence>MKEELFFDSDFPEYEQLPRSFTIDFETIENNDNTLTKITYENQQVGDFIDNNSRENDNYRFHDVFHYTFATVLGWSPCSRSMMKRKRKSKSDIDQFEDGARAAITEEAISLMVFNYAKKRNLLTKDNSVDSELLGFIKDFTSPFEVCKRTKENWEEAILLGYSLFRNLVKYNGGSVHFDMLNKTGTFRPN</sequence>
<reference evidence="2 3" key="1">
    <citation type="journal article" date="2007" name="Int. J. Syst. Evol. Microbiol.">
        <title>Marixanthomonas ophiurae gen. nov., sp. nov., a marine bacterium of the family Flavobacteriaceae isolated from a deep-sea brittle star.</title>
        <authorList>
            <person name="Romanenko L.A."/>
            <person name="Uchino M."/>
            <person name="Frolova G.M."/>
            <person name="Mikhailov V.V."/>
        </authorList>
    </citation>
    <scope>NUCLEOTIDE SEQUENCE [LARGE SCALE GENOMIC DNA]</scope>
    <source>
        <strain evidence="2 3">KMM 3046</strain>
    </source>
</reference>
<keyword evidence="2" id="KW-0378">Hydrolase</keyword>
<dbReference type="Proteomes" id="UP000261082">
    <property type="component" value="Unassembled WGS sequence"/>
</dbReference>
<organism evidence="2 3">
    <name type="scientific">Marixanthomonas ophiurae</name>
    <dbReference type="NCBI Taxonomy" id="387659"/>
    <lineage>
        <taxon>Bacteria</taxon>
        <taxon>Pseudomonadati</taxon>
        <taxon>Bacteroidota</taxon>
        <taxon>Flavobacteriia</taxon>
        <taxon>Flavobacteriales</taxon>
        <taxon>Flavobacteriaceae</taxon>
        <taxon>Marixanthomonas</taxon>
    </lineage>
</organism>
<accession>A0A3E1QDX5</accession>